<dbReference type="EMBL" id="AP014612">
    <property type="protein sequence ID" value="BAQ24359.1"/>
    <property type="molecule type" value="Genomic_DNA"/>
</dbReference>
<dbReference type="RefSeq" id="WP_128833323.1">
    <property type="nucleotide sequence ID" value="NZ_AP014612.1"/>
</dbReference>
<dbReference type="InterPro" id="IPR036736">
    <property type="entry name" value="ACP-like_sf"/>
</dbReference>
<dbReference type="InterPro" id="IPR009081">
    <property type="entry name" value="PP-bd_ACP"/>
</dbReference>
<sequence length="73" mass="8292">MKELIYEYLPELEGRDIVITDSLKSLGANSIDRMDIIVDTMEKISLKVPMVEFGGLKNIEEIIDVMYSKLVGQ</sequence>
<dbReference type="AlphaFoldDB" id="A0A1L7LJM7"/>
<reference evidence="2 3" key="1">
    <citation type="journal article" date="2016" name="Microbiol. Immunol.">
        <title>Complete genome sequence of Streptococcus troglodytae TKU31 isolated from the oral cavity of a chimpanzee (Pan troglodytes).</title>
        <authorList>
            <person name="Okamoto M."/>
            <person name="Naito M."/>
            <person name="Miyanohara M."/>
            <person name="Imai S."/>
            <person name="Nomura Y."/>
            <person name="Saito W."/>
            <person name="Momoi Y."/>
            <person name="Takada K."/>
            <person name="Miyabe-Nishiwaki T."/>
            <person name="Tomonaga M."/>
            <person name="Hanada N."/>
        </authorList>
    </citation>
    <scope>NUCLEOTIDE SEQUENCE [LARGE SCALE GENOMIC DNA]</scope>
    <source>
        <strain evidence="3">TKU 31</strain>
    </source>
</reference>
<dbReference type="Proteomes" id="UP000217758">
    <property type="component" value="Chromosome"/>
</dbReference>
<organism evidence="2 3">
    <name type="scientific">Streptococcus troglodytae</name>
    <dbReference type="NCBI Taxonomy" id="1111760"/>
    <lineage>
        <taxon>Bacteria</taxon>
        <taxon>Bacillati</taxon>
        <taxon>Bacillota</taxon>
        <taxon>Bacilli</taxon>
        <taxon>Lactobacillales</taxon>
        <taxon>Streptococcaceae</taxon>
        <taxon>Streptococcus</taxon>
    </lineage>
</organism>
<dbReference type="KEGG" id="strg:SRT_10980"/>
<proteinExistence type="predicted"/>
<feature type="domain" description="Carrier" evidence="1">
    <location>
        <begin position="1"/>
        <end position="70"/>
    </location>
</feature>
<dbReference type="Pfam" id="PF00550">
    <property type="entry name" value="PP-binding"/>
    <property type="match status" value="1"/>
</dbReference>
<accession>A0A1L7LJM7</accession>
<evidence type="ECO:0000259" key="1">
    <source>
        <dbReference type="PROSITE" id="PS50075"/>
    </source>
</evidence>
<gene>
    <name evidence="2" type="primary">elaE</name>
    <name evidence="2" type="ORF">SRT_10980</name>
</gene>
<dbReference type="Gene3D" id="1.10.1200.10">
    <property type="entry name" value="ACP-like"/>
    <property type="match status" value="1"/>
</dbReference>
<protein>
    <submittedName>
        <fullName evidence="2">Acyl carrier protein</fullName>
    </submittedName>
</protein>
<name>A0A1L7LJM7_9STRE</name>
<evidence type="ECO:0000313" key="2">
    <source>
        <dbReference type="EMBL" id="BAQ24359.1"/>
    </source>
</evidence>
<dbReference type="PROSITE" id="PS50075">
    <property type="entry name" value="CARRIER"/>
    <property type="match status" value="1"/>
</dbReference>
<dbReference type="SUPFAM" id="SSF47336">
    <property type="entry name" value="ACP-like"/>
    <property type="match status" value="1"/>
</dbReference>
<evidence type="ECO:0000313" key="3">
    <source>
        <dbReference type="Proteomes" id="UP000217758"/>
    </source>
</evidence>
<keyword evidence="3" id="KW-1185">Reference proteome</keyword>